<feature type="compositionally biased region" description="Polar residues" evidence="2">
    <location>
        <begin position="342"/>
        <end position="357"/>
    </location>
</feature>
<feature type="compositionally biased region" description="Polar residues" evidence="2">
    <location>
        <begin position="419"/>
        <end position="429"/>
    </location>
</feature>
<keyword evidence="5" id="KW-1185">Reference proteome</keyword>
<evidence type="ECO:0000256" key="3">
    <source>
        <dbReference type="SAM" id="Phobius"/>
    </source>
</evidence>
<sequence>NPNEPRNQTSVHGDKVTNRFVGLKWPKYDKSEKKYVAISRRPSIRHHYRAEKLALWLDLIPKIDRDDGSGRLSHQLDNSDNSSTFDDYNRLLSSNLDSTIFPSPPPMPPVGPTPSSRSNSGDGTTQRGGGFSGITDENGDLVAQGGRQAGGKRGGSPGGDNSQHGSSRHSSDGSNGSGNCATDNCAGGSDVTKETVSGDGHSGESTTATSGVALSMVVAIGGSLLLINVLIFAGLCYQRERIRKMRRLEKPVLSPPELDYEDEDRGGGLAPASHHNSQKLLAGEGSAQGSPTTGQRRTNASLTSAGAAPECMSLISAGGSSSGGGHHHHHHHHHHHRGPSPLRNNGYQHGNTHIHNPSPQPFADDIKDVGAVGGSGGSGRRNLPYMTRLTPPPLASTESSGSSAVGSAGGSSFVPVTSGGYSSVPTHASSPVHRTHTGPSQAFSGGGDNRTPRRNDPRTLGGGGVGKTGLSGTSTYVNSQIRPVPPPDVPNHTPADIHSRVVTTGPPAASSILPVSGGGSSGVVRSDVPMTTFGIGAGAGPTYPGGSGSTGTASSEGTGSISDNIGGGVNNTYTSGIPGDPVTTTNNDPVYKKINKSGQNNAVTIV</sequence>
<feature type="region of interest" description="Disordered" evidence="2">
    <location>
        <begin position="96"/>
        <end position="207"/>
    </location>
</feature>
<feature type="compositionally biased region" description="Gly residues" evidence="2">
    <location>
        <begin position="147"/>
        <end position="158"/>
    </location>
</feature>
<feature type="compositionally biased region" description="Pro residues" evidence="2">
    <location>
        <begin position="102"/>
        <end position="112"/>
    </location>
</feature>
<keyword evidence="3" id="KW-0812">Transmembrane</keyword>
<dbReference type="AlphaFoldDB" id="A0AAV3XV86"/>
<evidence type="ECO:0000313" key="4">
    <source>
        <dbReference type="EMBL" id="GFN74021.1"/>
    </source>
</evidence>
<feature type="compositionally biased region" description="Gly residues" evidence="2">
    <location>
        <begin position="539"/>
        <end position="549"/>
    </location>
</feature>
<feature type="non-terminal residue" evidence="4">
    <location>
        <position position="1"/>
    </location>
</feature>
<feature type="compositionally biased region" description="Basic residues" evidence="2">
    <location>
        <begin position="325"/>
        <end position="338"/>
    </location>
</feature>
<accession>A0AAV3XV86</accession>
<feature type="region of interest" description="Disordered" evidence="2">
    <location>
        <begin position="539"/>
        <end position="594"/>
    </location>
</feature>
<dbReference type="InterPro" id="IPR029058">
    <property type="entry name" value="AB_hydrolase_fold"/>
</dbReference>
<feature type="compositionally biased region" description="Low complexity" evidence="2">
    <location>
        <begin position="395"/>
        <end position="412"/>
    </location>
</feature>
<dbReference type="PANTHER" id="PTHR43903">
    <property type="entry name" value="NEUROLIGIN"/>
    <property type="match status" value="1"/>
</dbReference>
<reference evidence="4 5" key="1">
    <citation type="journal article" date="2021" name="Elife">
        <title>Chloroplast acquisition without the gene transfer in kleptoplastic sea slugs, Plakobranchus ocellatus.</title>
        <authorList>
            <person name="Maeda T."/>
            <person name="Takahashi S."/>
            <person name="Yoshida T."/>
            <person name="Shimamura S."/>
            <person name="Takaki Y."/>
            <person name="Nagai Y."/>
            <person name="Toyoda A."/>
            <person name="Suzuki Y."/>
            <person name="Arimoto A."/>
            <person name="Ishii H."/>
            <person name="Satoh N."/>
            <person name="Nishiyama T."/>
            <person name="Hasebe M."/>
            <person name="Maruyama T."/>
            <person name="Minagawa J."/>
            <person name="Obokata J."/>
            <person name="Shigenobu S."/>
        </authorList>
    </citation>
    <scope>NUCLEOTIDE SEQUENCE [LARGE SCALE GENOMIC DNA]</scope>
</reference>
<comment type="caution">
    <text evidence="4">The sequence shown here is derived from an EMBL/GenBank/DDBJ whole genome shotgun (WGS) entry which is preliminary data.</text>
</comment>
<comment type="similarity">
    <text evidence="1">Belongs to the type-B carboxylesterase/lipase family.</text>
</comment>
<organism evidence="4 5">
    <name type="scientific">Plakobranchus ocellatus</name>
    <dbReference type="NCBI Taxonomy" id="259542"/>
    <lineage>
        <taxon>Eukaryota</taxon>
        <taxon>Metazoa</taxon>
        <taxon>Spiralia</taxon>
        <taxon>Lophotrochozoa</taxon>
        <taxon>Mollusca</taxon>
        <taxon>Gastropoda</taxon>
        <taxon>Heterobranchia</taxon>
        <taxon>Euthyneura</taxon>
        <taxon>Panpulmonata</taxon>
        <taxon>Sacoglossa</taxon>
        <taxon>Placobranchoidea</taxon>
        <taxon>Plakobranchidae</taxon>
        <taxon>Plakobranchus</taxon>
    </lineage>
</organism>
<proteinExistence type="inferred from homology"/>
<feature type="transmembrane region" description="Helical" evidence="3">
    <location>
        <begin position="212"/>
        <end position="237"/>
    </location>
</feature>
<evidence type="ECO:0000313" key="5">
    <source>
        <dbReference type="Proteomes" id="UP000735302"/>
    </source>
</evidence>
<dbReference type="EMBL" id="BLXT01000055">
    <property type="protein sequence ID" value="GFN74021.1"/>
    <property type="molecule type" value="Genomic_DNA"/>
</dbReference>
<dbReference type="InterPro" id="IPR051093">
    <property type="entry name" value="Neuroligin/BSAL"/>
</dbReference>
<dbReference type="Gene3D" id="3.40.50.1820">
    <property type="entry name" value="alpha/beta hydrolase"/>
    <property type="match status" value="1"/>
</dbReference>
<evidence type="ECO:0000256" key="2">
    <source>
        <dbReference type="SAM" id="MobiDB-lite"/>
    </source>
</evidence>
<gene>
    <name evidence="4" type="ORF">PoB_000052700</name>
</gene>
<feature type="region of interest" description="Disordered" evidence="2">
    <location>
        <begin position="255"/>
        <end position="520"/>
    </location>
</feature>
<name>A0AAV3XV86_9GAST</name>
<evidence type="ECO:0000256" key="1">
    <source>
        <dbReference type="ARBA" id="ARBA00005964"/>
    </source>
</evidence>
<protein>
    <submittedName>
        <fullName evidence="4">Uncharacterized protein</fullName>
    </submittedName>
</protein>
<dbReference type="Proteomes" id="UP000735302">
    <property type="component" value="Unassembled WGS sequence"/>
</dbReference>
<feature type="compositionally biased region" description="Gly residues" evidence="2">
    <location>
        <begin position="460"/>
        <end position="469"/>
    </location>
</feature>
<feature type="compositionally biased region" description="Polar residues" evidence="2">
    <location>
        <begin position="287"/>
        <end position="304"/>
    </location>
</feature>
<keyword evidence="3" id="KW-0472">Membrane</keyword>
<feature type="compositionally biased region" description="Low complexity" evidence="2">
    <location>
        <begin position="550"/>
        <end position="562"/>
    </location>
</feature>
<keyword evidence="3" id="KW-1133">Transmembrane helix</keyword>